<proteinExistence type="predicted"/>
<accession>A0A1H0FAV5</accession>
<evidence type="ECO:0000256" key="2">
    <source>
        <dbReference type="ARBA" id="ARBA00022723"/>
    </source>
</evidence>
<organism evidence="6 7">
    <name type="scientific">Desulfonauticus submarinus</name>
    <dbReference type="NCBI Taxonomy" id="206665"/>
    <lineage>
        <taxon>Bacteria</taxon>
        <taxon>Pseudomonadati</taxon>
        <taxon>Thermodesulfobacteriota</taxon>
        <taxon>Desulfovibrionia</taxon>
        <taxon>Desulfovibrionales</taxon>
        <taxon>Desulfonauticaceae</taxon>
        <taxon>Desulfonauticus</taxon>
    </lineage>
</organism>
<keyword evidence="1" id="KW-0004">4Fe-4S</keyword>
<dbReference type="Pfam" id="PF12838">
    <property type="entry name" value="Fer4_7"/>
    <property type="match status" value="1"/>
</dbReference>
<keyword evidence="4" id="KW-0411">Iron-sulfur</keyword>
<gene>
    <name evidence="6" type="ORF">SAMN04488516_11157</name>
</gene>
<evidence type="ECO:0000259" key="5">
    <source>
        <dbReference type="PROSITE" id="PS51379"/>
    </source>
</evidence>
<dbReference type="EMBL" id="FNIN01000011">
    <property type="protein sequence ID" value="SDN91731.1"/>
    <property type="molecule type" value="Genomic_DNA"/>
</dbReference>
<feature type="domain" description="4Fe-4S ferredoxin-type" evidence="5">
    <location>
        <begin position="1"/>
        <end position="35"/>
    </location>
</feature>
<dbReference type="PANTHER" id="PTHR43687">
    <property type="entry name" value="ADENYLYLSULFATE REDUCTASE, BETA SUBUNIT"/>
    <property type="match status" value="1"/>
</dbReference>
<dbReference type="InterPro" id="IPR017900">
    <property type="entry name" value="4Fe4S_Fe_S_CS"/>
</dbReference>
<dbReference type="NCBIfam" id="TIGR02060">
    <property type="entry name" value="aprB"/>
    <property type="match status" value="1"/>
</dbReference>
<dbReference type="PROSITE" id="PS51379">
    <property type="entry name" value="4FE4S_FER_2"/>
    <property type="match status" value="2"/>
</dbReference>
<evidence type="ECO:0000256" key="3">
    <source>
        <dbReference type="ARBA" id="ARBA00023004"/>
    </source>
</evidence>
<keyword evidence="2" id="KW-0479">Metal-binding</keyword>
<dbReference type="AlphaFoldDB" id="A0A1H0FAV5"/>
<dbReference type="GO" id="GO:0046872">
    <property type="term" value="F:metal ion binding"/>
    <property type="evidence" value="ECO:0007669"/>
    <property type="project" value="UniProtKB-KW"/>
</dbReference>
<dbReference type="Gene3D" id="3.30.70.20">
    <property type="match status" value="1"/>
</dbReference>
<name>A0A1H0FAV5_9BACT</name>
<reference evidence="6 7" key="1">
    <citation type="submission" date="2016-10" db="EMBL/GenBank/DDBJ databases">
        <authorList>
            <person name="de Groot N.N."/>
        </authorList>
    </citation>
    <scope>NUCLEOTIDE SEQUENCE [LARGE SCALE GENOMIC DNA]</scope>
    <source>
        <strain evidence="6 7">DSM 15269</strain>
    </source>
</reference>
<dbReference type="Proteomes" id="UP000199602">
    <property type="component" value="Unassembled WGS sequence"/>
</dbReference>
<dbReference type="InterPro" id="IPR022738">
    <property type="entry name" value="AprB_C"/>
</dbReference>
<evidence type="ECO:0000256" key="1">
    <source>
        <dbReference type="ARBA" id="ARBA00022485"/>
    </source>
</evidence>
<dbReference type="STRING" id="206665.SAMN04488516_11157"/>
<evidence type="ECO:0000313" key="6">
    <source>
        <dbReference type="EMBL" id="SDN91731.1"/>
    </source>
</evidence>
<dbReference type="OrthoDB" id="9800445at2"/>
<dbReference type="FunFam" id="3.30.70.20:FF:000038">
    <property type="entry name" value="Adenylylsulfate reductase subunit beta"/>
    <property type="match status" value="1"/>
</dbReference>
<feature type="domain" description="4Fe-4S ferredoxin-type" evidence="5">
    <location>
        <begin position="38"/>
        <end position="67"/>
    </location>
</feature>
<dbReference type="RefSeq" id="WP_092066021.1">
    <property type="nucleotide sequence ID" value="NZ_FNIN01000011.1"/>
</dbReference>
<keyword evidence="3" id="KW-0408">Iron</keyword>
<dbReference type="SUPFAM" id="SSF54862">
    <property type="entry name" value="4Fe-4S ferredoxins"/>
    <property type="match status" value="1"/>
</dbReference>
<dbReference type="Pfam" id="PF12139">
    <property type="entry name" value="APS-reductase_C"/>
    <property type="match status" value="1"/>
</dbReference>
<protein>
    <submittedName>
        <fullName evidence="6">Dissimilatory adenylylsulfate reductase beta subunit</fullName>
    </submittedName>
</protein>
<dbReference type="InterPro" id="IPR050572">
    <property type="entry name" value="Fe-S_Ferredoxin"/>
</dbReference>
<dbReference type="InterPro" id="IPR038465">
    <property type="entry name" value="APS_reduc_Bsu_C_sf"/>
</dbReference>
<evidence type="ECO:0000256" key="4">
    <source>
        <dbReference type="ARBA" id="ARBA00023014"/>
    </source>
</evidence>
<dbReference type="InterPro" id="IPR017896">
    <property type="entry name" value="4Fe4S_Fe-S-bd"/>
</dbReference>
<dbReference type="Gene3D" id="6.20.260.10">
    <property type="entry name" value="Adenylylsulphate reductase, beta subunit, C-terminal domain"/>
    <property type="match status" value="1"/>
</dbReference>
<dbReference type="InterPro" id="IPR011802">
    <property type="entry name" value="AprB"/>
</dbReference>
<dbReference type="PROSITE" id="PS00198">
    <property type="entry name" value="4FE4S_FER_1"/>
    <property type="match status" value="1"/>
</dbReference>
<evidence type="ECO:0000313" key="7">
    <source>
        <dbReference type="Proteomes" id="UP000199602"/>
    </source>
</evidence>
<sequence>MPTFVNPAKCDGCKGGEKTACMYICPNDLMILDPEEMKAYNQEPDACWECYSCVKICPQGAIEARPYADFAPMGGTSIPMRSASDIMWTIQFRNGNIKRFKFPIRTTDEGSIKPYEGKPEAGDLDNELLFTETELKKPIEVLGKKYEVANADLVETWVDPKFRK</sequence>
<dbReference type="GO" id="GO:0051539">
    <property type="term" value="F:4 iron, 4 sulfur cluster binding"/>
    <property type="evidence" value="ECO:0007669"/>
    <property type="project" value="UniProtKB-KW"/>
</dbReference>
<keyword evidence="7" id="KW-1185">Reference proteome</keyword>
<dbReference type="PANTHER" id="PTHR43687:SF1">
    <property type="entry name" value="FERREDOXIN III"/>
    <property type="match status" value="1"/>
</dbReference>